<keyword evidence="1" id="KW-0812">Transmembrane</keyword>
<evidence type="ECO:0000259" key="2">
    <source>
        <dbReference type="Pfam" id="PF13383"/>
    </source>
</evidence>
<dbReference type="InterPro" id="IPR025714">
    <property type="entry name" value="Methyltranfer_dom"/>
</dbReference>
<dbReference type="AlphaFoldDB" id="A0A0B6ZKQ3"/>
<evidence type="ECO:0000313" key="4">
    <source>
        <dbReference type="EMBL" id="CEK68426.1"/>
    </source>
</evidence>
<feature type="domain" description="Methyltransferase" evidence="2">
    <location>
        <begin position="46"/>
        <end position="274"/>
    </location>
</feature>
<dbReference type="InterPro" id="IPR026913">
    <property type="entry name" value="METTL24"/>
</dbReference>
<sequence>MRVIVEGNMTRSCRSSIFKLGLPCLAIVVIIILYVIISTKQDLLYTSESVGLFDDLNYLRKNGITNNLSAVNLDNMDADQLLLTMHSYLDNTDVICQRKLRMGKVGDGGWEICDDPKVRPQQPCVIYSFGINYDFSFDDDAARLYGCHVYSFDPSMENMKTSDRSDHVHFYKIGLSGATLIAQNGWSLYTFSDLRSLLGHQNVTIDIIKMDIENWEWETIPQMISTEQLVSPRQFLLEYHVSSTEKSYLLPRLKAIQAVEKAGFRKFYVHKNEHCMTLLSHFPIERTECYEVHYLKG</sequence>
<dbReference type="EMBL" id="HACG01021560">
    <property type="protein sequence ID" value="CEK68425.1"/>
    <property type="molecule type" value="Transcribed_RNA"/>
</dbReference>
<feature type="transmembrane region" description="Helical" evidence="1">
    <location>
        <begin position="20"/>
        <end position="37"/>
    </location>
</feature>
<keyword evidence="1" id="KW-1133">Transmembrane helix</keyword>
<dbReference type="PANTHER" id="PTHR32026">
    <property type="entry name" value="METHYLTRANSFERASE-LIKE PROTEIN 24"/>
    <property type="match status" value="1"/>
</dbReference>
<dbReference type="Pfam" id="PF13383">
    <property type="entry name" value="Methyltransf_22"/>
    <property type="match status" value="1"/>
</dbReference>
<dbReference type="EMBL" id="HACG01021561">
    <property type="protein sequence ID" value="CEK68426.1"/>
    <property type="molecule type" value="Transcribed_RNA"/>
</dbReference>
<keyword evidence="1" id="KW-0472">Membrane</keyword>
<proteinExistence type="predicted"/>
<accession>A0A0B6ZKQ3</accession>
<organism evidence="4">
    <name type="scientific">Arion vulgaris</name>
    <dbReference type="NCBI Taxonomy" id="1028688"/>
    <lineage>
        <taxon>Eukaryota</taxon>
        <taxon>Metazoa</taxon>
        <taxon>Spiralia</taxon>
        <taxon>Lophotrochozoa</taxon>
        <taxon>Mollusca</taxon>
        <taxon>Gastropoda</taxon>
        <taxon>Heterobranchia</taxon>
        <taxon>Euthyneura</taxon>
        <taxon>Panpulmonata</taxon>
        <taxon>Eupulmonata</taxon>
        <taxon>Stylommatophora</taxon>
        <taxon>Helicina</taxon>
        <taxon>Arionoidea</taxon>
        <taxon>Arionidae</taxon>
        <taxon>Arion</taxon>
    </lineage>
</organism>
<name>A0A0B6ZKQ3_9EUPU</name>
<evidence type="ECO:0000313" key="3">
    <source>
        <dbReference type="EMBL" id="CEK68425.1"/>
    </source>
</evidence>
<dbReference type="PANTHER" id="PTHR32026:SF10">
    <property type="entry name" value="METHYLTRANSFERASE-LIKE PROTEIN 24-RELATED"/>
    <property type="match status" value="1"/>
</dbReference>
<gene>
    <name evidence="4" type="primary">ORF66300</name>
    <name evidence="3" type="synonym">ORF66299</name>
</gene>
<reference evidence="4" key="1">
    <citation type="submission" date="2014-12" db="EMBL/GenBank/DDBJ databases">
        <title>Insight into the proteome of Arion vulgaris.</title>
        <authorList>
            <person name="Aradska J."/>
            <person name="Bulat T."/>
            <person name="Smidak R."/>
            <person name="Sarate P."/>
            <person name="Gangsoo J."/>
            <person name="Sialana F."/>
            <person name="Bilban M."/>
            <person name="Lubec G."/>
        </authorList>
    </citation>
    <scope>NUCLEOTIDE SEQUENCE</scope>
    <source>
        <tissue evidence="4">Skin</tissue>
    </source>
</reference>
<evidence type="ECO:0000256" key="1">
    <source>
        <dbReference type="SAM" id="Phobius"/>
    </source>
</evidence>
<protein>
    <recommendedName>
        <fullName evidence="2">Methyltransferase domain-containing protein</fullName>
    </recommendedName>
</protein>